<dbReference type="Proteomes" id="UP001153678">
    <property type="component" value="Unassembled WGS sequence"/>
</dbReference>
<comment type="caution">
    <text evidence="1">The sequence shown here is derived from an EMBL/GenBank/DDBJ whole genome shotgun (WGS) entry which is preliminary data.</text>
</comment>
<feature type="non-terminal residue" evidence="1">
    <location>
        <position position="1"/>
    </location>
</feature>
<dbReference type="OrthoDB" id="2438105at2759"/>
<dbReference type="EMBL" id="CAMKVN010015570">
    <property type="protein sequence ID" value="CAI2197088.1"/>
    <property type="molecule type" value="Genomic_DNA"/>
</dbReference>
<gene>
    <name evidence="1" type="ORF">FWILDA_LOCUS17901</name>
</gene>
<organism evidence="1 2">
    <name type="scientific">Funneliformis geosporum</name>
    <dbReference type="NCBI Taxonomy" id="1117311"/>
    <lineage>
        <taxon>Eukaryota</taxon>
        <taxon>Fungi</taxon>
        <taxon>Fungi incertae sedis</taxon>
        <taxon>Mucoromycota</taxon>
        <taxon>Glomeromycotina</taxon>
        <taxon>Glomeromycetes</taxon>
        <taxon>Glomerales</taxon>
        <taxon>Glomeraceae</taxon>
        <taxon>Funneliformis</taxon>
    </lineage>
</organism>
<sequence>YQQLIRSKWLYKLIYAEQYLERKDIHIQFIEWFLTCLKAKKKIPKAYIKIKFLIGYDSELQIISTQDFISINLLPGQCTYQMSDFVVHTIMRLQNIVKDPYSFFKIELLEDIDLLNDYQINKIILDLKHGILLLSVPSLRKLCYMKFLKLDIECDESNDFDLSAILRDPIFNYEFYQFIQEQNSRNQLSK</sequence>
<evidence type="ECO:0000313" key="1">
    <source>
        <dbReference type="EMBL" id="CAI2197088.1"/>
    </source>
</evidence>
<evidence type="ECO:0000313" key="2">
    <source>
        <dbReference type="Proteomes" id="UP001153678"/>
    </source>
</evidence>
<name>A0A9W4X5U0_9GLOM</name>
<dbReference type="AlphaFoldDB" id="A0A9W4X5U0"/>
<feature type="non-terminal residue" evidence="1">
    <location>
        <position position="190"/>
    </location>
</feature>
<accession>A0A9W4X5U0</accession>
<reference evidence="1" key="1">
    <citation type="submission" date="2022-08" db="EMBL/GenBank/DDBJ databases">
        <authorList>
            <person name="Kallberg Y."/>
            <person name="Tangrot J."/>
            <person name="Rosling A."/>
        </authorList>
    </citation>
    <scope>NUCLEOTIDE SEQUENCE</scope>
    <source>
        <strain evidence="1">Wild A</strain>
    </source>
</reference>
<proteinExistence type="predicted"/>
<keyword evidence="2" id="KW-1185">Reference proteome</keyword>
<protein>
    <submittedName>
        <fullName evidence="1">5973_t:CDS:1</fullName>
    </submittedName>
</protein>